<evidence type="ECO:0000256" key="1">
    <source>
        <dbReference type="SAM" id="Phobius"/>
    </source>
</evidence>
<accession>A0A1G1VNB5</accession>
<dbReference type="EMBL" id="MHCI01000009">
    <property type="protein sequence ID" value="OGY16834.1"/>
    <property type="molecule type" value="Genomic_DNA"/>
</dbReference>
<reference evidence="2 3" key="1">
    <citation type="journal article" date="2016" name="Nat. Commun.">
        <title>Thousands of microbial genomes shed light on interconnected biogeochemical processes in an aquifer system.</title>
        <authorList>
            <person name="Anantharaman K."/>
            <person name="Brown C.T."/>
            <person name="Hug L.A."/>
            <person name="Sharon I."/>
            <person name="Castelle C.J."/>
            <person name="Probst A.J."/>
            <person name="Thomas B.C."/>
            <person name="Singh A."/>
            <person name="Wilkins M.J."/>
            <person name="Karaoz U."/>
            <person name="Brodie E.L."/>
            <person name="Williams K.H."/>
            <person name="Hubbard S.S."/>
            <person name="Banfield J.F."/>
        </authorList>
    </citation>
    <scope>NUCLEOTIDE SEQUENCE [LARGE SCALE GENOMIC DNA]</scope>
</reference>
<sequence>MANKFKVQNEKLLYLLFFSYSIMSGLPLKQSLSFSLFLGILRVDSLWKSCNDLAAANRF</sequence>
<evidence type="ECO:0000313" key="2">
    <source>
        <dbReference type="EMBL" id="OGY16834.1"/>
    </source>
</evidence>
<organism evidence="2 3">
    <name type="scientific">Candidatus Chisholmbacteria bacterium RIFCSPHIGHO2_01_FULL_49_18</name>
    <dbReference type="NCBI Taxonomy" id="1797590"/>
    <lineage>
        <taxon>Bacteria</taxon>
        <taxon>Candidatus Chisholmiibacteriota</taxon>
    </lineage>
</organism>
<keyword evidence="1" id="KW-1133">Transmembrane helix</keyword>
<keyword evidence="1" id="KW-0472">Membrane</keyword>
<dbReference type="Proteomes" id="UP000179069">
    <property type="component" value="Unassembled WGS sequence"/>
</dbReference>
<keyword evidence="1" id="KW-0812">Transmembrane</keyword>
<gene>
    <name evidence="2" type="ORF">A2785_03650</name>
</gene>
<proteinExistence type="predicted"/>
<comment type="caution">
    <text evidence="2">The sequence shown here is derived from an EMBL/GenBank/DDBJ whole genome shotgun (WGS) entry which is preliminary data.</text>
</comment>
<dbReference type="AlphaFoldDB" id="A0A1G1VNB5"/>
<protein>
    <submittedName>
        <fullName evidence="2">Uncharacterized protein</fullName>
    </submittedName>
</protein>
<feature type="transmembrane region" description="Helical" evidence="1">
    <location>
        <begin position="12"/>
        <end position="28"/>
    </location>
</feature>
<name>A0A1G1VNB5_9BACT</name>
<evidence type="ECO:0000313" key="3">
    <source>
        <dbReference type="Proteomes" id="UP000179069"/>
    </source>
</evidence>